<evidence type="ECO:0000313" key="3">
    <source>
        <dbReference type="Proteomes" id="UP000215914"/>
    </source>
</evidence>
<reference evidence="1" key="3">
    <citation type="submission" date="2020-06" db="EMBL/GenBank/DDBJ databases">
        <title>Helianthus annuus Genome sequencing and assembly Release 2.</title>
        <authorList>
            <person name="Gouzy J."/>
            <person name="Langlade N."/>
            <person name="Munos S."/>
        </authorList>
    </citation>
    <scope>NUCLEOTIDE SEQUENCE</scope>
    <source>
        <tissue evidence="1">Leaves</tissue>
    </source>
</reference>
<keyword evidence="3" id="KW-1185">Reference proteome</keyword>
<dbReference type="InParanoid" id="A0A251SRM5"/>
<gene>
    <name evidence="2" type="ORF">HannXRQ_Chr13g0399401</name>
    <name evidence="1" type="ORF">HanXRQr2_Chr13g0584081</name>
</gene>
<evidence type="ECO:0000313" key="1">
    <source>
        <dbReference type="EMBL" id="KAF5773027.1"/>
    </source>
</evidence>
<evidence type="ECO:0000313" key="2">
    <source>
        <dbReference type="EMBL" id="OTG01193.1"/>
    </source>
</evidence>
<organism evidence="2 3">
    <name type="scientific">Helianthus annuus</name>
    <name type="common">Common sunflower</name>
    <dbReference type="NCBI Taxonomy" id="4232"/>
    <lineage>
        <taxon>Eukaryota</taxon>
        <taxon>Viridiplantae</taxon>
        <taxon>Streptophyta</taxon>
        <taxon>Embryophyta</taxon>
        <taxon>Tracheophyta</taxon>
        <taxon>Spermatophyta</taxon>
        <taxon>Magnoliopsida</taxon>
        <taxon>eudicotyledons</taxon>
        <taxon>Gunneridae</taxon>
        <taxon>Pentapetalae</taxon>
        <taxon>asterids</taxon>
        <taxon>campanulids</taxon>
        <taxon>Asterales</taxon>
        <taxon>Asteraceae</taxon>
        <taxon>Asteroideae</taxon>
        <taxon>Heliantheae alliance</taxon>
        <taxon>Heliantheae</taxon>
        <taxon>Helianthus</taxon>
    </lineage>
</organism>
<protein>
    <submittedName>
        <fullName evidence="2">Uncharacterized protein</fullName>
    </submittedName>
</protein>
<reference evidence="2" key="2">
    <citation type="submission" date="2017-02" db="EMBL/GenBank/DDBJ databases">
        <title>Sunflower complete genome.</title>
        <authorList>
            <person name="Langlade N."/>
            <person name="Munos S."/>
        </authorList>
    </citation>
    <scope>NUCLEOTIDE SEQUENCE [LARGE SCALE GENOMIC DNA]</scope>
    <source>
        <tissue evidence="2">Leaves</tissue>
    </source>
</reference>
<reference evidence="1 3" key="1">
    <citation type="journal article" date="2017" name="Nature">
        <title>The sunflower genome provides insights into oil metabolism, flowering and Asterid evolution.</title>
        <authorList>
            <person name="Badouin H."/>
            <person name="Gouzy J."/>
            <person name="Grassa C.J."/>
            <person name="Murat F."/>
            <person name="Staton S.E."/>
            <person name="Cottret L."/>
            <person name="Lelandais-Briere C."/>
            <person name="Owens G.L."/>
            <person name="Carrere S."/>
            <person name="Mayjonade B."/>
            <person name="Legrand L."/>
            <person name="Gill N."/>
            <person name="Kane N.C."/>
            <person name="Bowers J.E."/>
            <person name="Hubner S."/>
            <person name="Bellec A."/>
            <person name="Berard A."/>
            <person name="Berges H."/>
            <person name="Blanchet N."/>
            <person name="Boniface M.C."/>
            <person name="Brunel D."/>
            <person name="Catrice O."/>
            <person name="Chaidir N."/>
            <person name="Claudel C."/>
            <person name="Donnadieu C."/>
            <person name="Faraut T."/>
            <person name="Fievet G."/>
            <person name="Helmstetter N."/>
            <person name="King M."/>
            <person name="Knapp S.J."/>
            <person name="Lai Z."/>
            <person name="Le Paslier M.C."/>
            <person name="Lippi Y."/>
            <person name="Lorenzon L."/>
            <person name="Mandel J.R."/>
            <person name="Marage G."/>
            <person name="Marchand G."/>
            <person name="Marquand E."/>
            <person name="Bret-Mestries E."/>
            <person name="Morien E."/>
            <person name="Nambeesan S."/>
            <person name="Nguyen T."/>
            <person name="Pegot-Espagnet P."/>
            <person name="Pouilly N."/>
            <person name="Raftis F."/>
            <person name="Sallet E."/>
            <person name="Schiex T."/>
            <person name="Thomas J."/>
            <person name="Vandecasteele C."/>
            <person name="Vares D."/>
            <person name="Vear F."/>
            <person name="Vautrin S."/>
            <person name="Crespi M."/>
            <person name="Mangin B."/>
            <person name="Burke J.M."/>
            <person name="Salse J."/>
            <person name="Munos S."/>
            <person name="Vincourt P."/>
            <person name="Rieseberg L.H."/>
            <person name="Langlade N.B."/>
        </authorList>
    </citation>
    <scope>NUCLEOTIDE SEQUENCE [LARGE SCALE GENOMIC DNA]</scope>
    <source>
        <strain evidence="3">cv. SF193</strain>
        <tissue evidence="1">Leaves</tissue>
    </source>
</reference>
<proteinExistence type="predicted"/>
<name>A0A251SRM5_HELAN</name>
<dbReference type="Proteomes" id="UP000215914">
    <property type="component" value="Chromosome 13"/>
</dbReference>
<sequence length="96" mass="10616">MVSFLFLATNATHGGGDRRLTAGQRQQLRRNGGDTVQFQSKAVNRRFWLGSSQPVSVHRFGSDRFRCHLGLVQVKRGTDSGLVNRVDSVNSGQLSE</sequence>
<dbReference type="Gramene" id="mRNA:HanXRQr2_Chr13g0584081">
    <property type="protein sequence ID" value="mRNA:HanXRQr2_Chr13g0584081"/>
    <property type="gene ID" value="HanXRQr2_Chr13g0584081"/>
</dbReference>
<dbReference type="AlphaFoldDB" id="A0A251SRM5"/>
<dbReference type="EMBL" id="CM007902">
    <property type="protein sequence ID" value="OTG01193.1"/>
    <property type="molecule type" value="Genomic_DNA"/>
</dbReference>
<accession>A0A251SRM5</accession>
<dbReference type="EMBL" id="MNCJ02000328">
    <property type="protein sequence ID" value="KAF5773027.1"/>
    <property type="molecule type" value="Genomic_DNA"/>
</dbReference>